<dbReference type="EMBL" id="BMAU01021438">
    <property type="protein sequence ID" value="GFY36838.1"/>
    <property type="molecule type" value="Genomic_DNA"/>
</dbReference>
<accession>A0A8X6WKI8</accession>
<comment type="caution">
    <text evidence="1">The sequence shown here is derived from an EMBL/GenBank/DDBJ whole genome shotgun (WGS) entry which is preliminary data.</text>
</comment>
<gene>
    <name evidence="1" type="ORF">TNCV_2568001</name>
</gene>
<evidence type="ECO:0000313" key="1">
    <source>
        <dbReference type="EMBL" id="GFY36838.1"/>
    </source>
</evidence>
<dbReference type="Proteomes" id="UP000887159">
    <property type="component" value="Unassembled WGS sequence"/>
</dbReference>
<keyword evidence="2" id="KW-1185">Reference proteome</keyword>
<evidence type="ECO:0000313" key="2">
    <source>
        <dbReference type="Proteomes" id="UP000887159"/>
    </source>
</evidence>
<protein>
    <submittedName>
        <fullName evidence="1">Uncharacterized protein</fullName>
    </submittedName>
</protein>
<name>A0A8X6WKI8_TRICX</name>
<proteinExistence type="predicted"/>
<organism evidence="1 2">
    <name type="scientific">Trichonephila clavipes</name>
    <name type="common">Golden silk orbweaver</name>
    <name type="synonym">Nephila clavipes</name>
    <dbReference type="NCBI Taxonomy" id="2585209"/>
    <lineage>
        <taxon>Eukaryota</taxon>
        <taxon>Metazoa</taxon>
        <taxon>Ecdysozoa</taxon>
        <taxon>Arthropoda</taxon>
        <taxon>Chelicerata</taxon>
        <taxon>Arachnida</taxon>
        <taxon>Araneae</taxon>
        <taxon>Araneomorphae</taxon>
        <taxon>Entelegynae</taxon>
        <taxon>Araneoidea</taxon>
        <taxon>Nephilidae</taxon>
        <taxon>Trichonephila</taxon>
    </lineage>
</organism>
<dbReference type="AlphaFoldDB" id="A0A8X6WKI8"/>
<sequence length="85" mass="8847">MFEVSTVYIEAGLSTADTLITLIQPASCAVGKSFMIYDGEVLAVCEATTQLISAGLAPAEVFFIDSQAPISVLSSNTLTDGLNTI</sequence>
<reference evidence="1" key="1">
    <citation type="submission" date="2020-08" db="EMBL/GenBank/DDBJ databases">
        <title>Multicomponent nature underlies the extraordinary mechanical properties of spider dragline silk.</title>
        <authorList>
            <person name="Kono N."/>
            <person name="Nakamura H."/>
            <person name="Mori M."/>
            <person name="Yoshida Y."/>
            <person name="Ohtoshi R."/>
            <person name="Malay A.D."/>
            <person name="Moran D.A.P."/>
            <person name="Tomita M."/>
            <person name="Numata K."/>
            <person name="Arakawa K."/>
        </authorList>
    </citation>
    <scope>NUCLEOTIDE SEQUENCE</scope>
</reference>